<comment type="caution">
    <text evidence="2">The sequence shown here is derived from an EMBL/GenBank/DDBJ whole genome shotgun (WGS) entry which is preliminary data.</text>
</comment>
<protein>
    <recommendedName>
        <fullName evidence="4">C2H2-type domain-containing protein</fullName>
    </recommendedName>
</protein>
<proteinExistence type="predicted"/>
<gene>
    <name evidence="2" type="ORF">AU210_002218</name>
</gene>
<feature type="compositionally biased region" description="Polar residues" evidence="1">
    <location>
        <begin position="107"/>
        <end position="128"/>
    </location>
</feature>
<reference evidence="2 3" key="2">
    <citation type="journal article" date="2017" name="Sci. Rep.">
        <title>A mobile pathogenicity chromosome in Fusarium oxysporum for infection of multiple cucurbit species.</title>
        <authorList>
            <person name="van Dam P."/>
            <person name="Fokkens L."/>
            <person name="Ayukawa Y."/>
            <person name="van der Gragt M."/>
            <person name="Ter Horst A."/>
            <person name="Brankovics B."/>
            <person name="Houterman P.M."/>
            <person name="Arie T."/>
            <person name="Rep M."/>
        </authorList>
    </citation>
    <scope>NUCLEOTIDE SEQUENCE [LARGE SCALE GENOMIC DNA]</scope>
    <source>
        <strain evidence="2 3">Forc016</strain>
    </source>
</reference>
<reference evidence="2 3" key="1">
    <citation type="journal article" date="2016" name="Environ. Microbiol.">
        <title>Effector profiles distinguish formae speciales of Fusarium oxysporum.</title>
        <authorList>
            <person name="van Dam P."/>
            <person name="Fokkens L."/>
            <person name="Schmidt S.M."/>
            <person name="Linmans J.H."/>
            <person name="Kistler H.C."/>
            <person name="Ma L.J."/>
            <person name="Rep M."/>
        </authorList>
    </citation>
    <scope>NUCLEOTIDE SEQUENCE [LARGE SCALE GENOMIC DNA]</scope>
    <source>
        <strain evidence="2 3">Forc016</strain>
    </source>
</reference>
<sequence length="169" mass="18924">MQGGFSVSKFSDGDHRRRAVTAGPHLAFNGTEPQRLHDVNRDLWQHSFQSVMASAIGHLPTLSLCFCLCDYYLSGSDSGSLPHPLQTQAFSNQDTLSQCGFASPTEPITTDAGLQTSPNQDITSTQVQEPRRCGSRPFSCPDCHIYTTNRKYNLNRHREMRHGKRRNNN</sequence>
<evidence type="ECO:0000313" key="2">
    <source>
        <dbReference type="EMBL" id="PCD43116.1"/>
    </source>
</evidence>
<evidence type="ECO:0008006" key="4">
    <source>
        <dbReference type="Google" id="ProtNLM"/>
    </source>
</evidence>
<dbReference type="Proteomes" id="UP000219602">
    <property type="component" value="Chromosome 2"/>
</dbReference>
<dbReference type="EMBL" id="MABQ02000002">
    <property type="protein sequence ID" value="PCD43116.1"/>
    <property type="molecule type" value="Genomic_DNA"/>
</dbReference>
<evidence type="ECO:0000256" key="1">
    <source>
        <dbReference type="SAM" id="MobiDB-lite"/>
    </source>
</evidence>
<feature type="region of interest" description="Disordered" evidence="1">
    <location>
        <begin position="107"/>
        <end position="135"/>
    </location>
</feature>
<evidence type="ECO:0000313" key="3">
    <source>
        <dbReference type="Proteomes" id="UP000219602"/>
    </source>
</evidence>
<accession>A0A2H3HLP2</accession>
<organism evidence="2 3">
    <name type="scientific">Fusarium oxysporum f. sp. radicis-cucumerinum</name>
    <dbReference type="NCBI Taxonomy" id="327505"/>
    <lineage>
        <taxon>Eukaryota</taxon>
        <taxon>Fungi</taxon>
        <taxon>Dikarya</taxon>
        <taxon>Ascomycota</taxon>
        <taxon>Pezizomycotina</taxon>
        <taxon>Sordariomycetes</taxon>
        <taxon>Hypocreomycetidae</taxon>
        <taxon>Hypocreales</taxon>
        <taxon>Nectriaceae</taxon>
        <taxon>Fusarium</taxon>
        <taxon>Fusarium oxysporum species complex</taxon>
    </lineage>
</organism>
<dbReference type="AlphaFoldDB" id="A0A2H3HLP2"/>
<name>A0A2H3HLP2_FUSOX</name>